<comment type="function">
    <text evidence="6">Lipolytic acyl hydrolase (LAH).</text>
</comment>
<dbReference type="SUPFAM" id="SSF52151">
    <property type="entry name" value="FabD/lysophospholipase-like"/>
    <property type="match status" value="1"/>
</dbReference>
<dbReference type="InterPro" id="IPR050301">
    <property type="entry name" value="NTE"/>
</dbReference>
<dbReference type="PANTHER" id="PTHR14226:SF76">
    <property type="entry name" value="NTE FAMILY PROTEIN RSSA"/>
    <property type="match status" value="1"/>
</dbReference>
<dbReference type="GO" id="GO:0016042">
    <property type="term" value="P:lipid catabolic process"/>
    <property type="evidence" value="ECO:0007669"/>
    <property type="project" value="UniProtKB-UniRule"/>
</dbReference>
<evidence type="ECO:0000256" key="2">
    <source>
        <dbReference type="ARBA" id="ARBA00022963"/>
    </source>
</evidence>
<dbReference type="CDD" id="cd00156">
    <property type="entry name" value="REC"/>
    <property type="match status" value="1"/>
</dbReference>
<accession>A0AAD8JK21</accession>
<dbReference type="SUPFAM" id="SSF52172">
    <property type="entry name" value="CheY-like"/>
    <property type="match status" value="1"/>
</dbReference>
<dbReference type="InterPro" id="IPR001789">
    <property type="entry name" value="Sig_transdc_resp-reg_receiver"/>
</dbReference>
<evidence type="ECO:0000313" key="9">
    <source>
        <dbReference type="EMBL" id="KAK1405804.1"/>
    </source>
</evidence>
<keyword evidence="2 5" id="KW-0442">Lipid degradation</keyword>
<dbReference type="InterPro" id="IPR011006">
    <property type="entry name" value="CheY-like_superfamily"/>
</dbReference>
<comment type="caution">
    <text evidence="9">The sequence shown here is derived from an EMBL/GenBank/DDBJ whole genome shotgun (WGS) entry which is preliminary data.</text>
</comment>
<dbReference type="InterPro" id="IPR002641">
    <property type="entry name" value="PNPLA_dom"/>
</dbReference>
<keyword evidence="1 5" id="KW-0378">Hydrolase</keyword>
<dbReference type="Pfam" id="PF00072">
    <property type="entry name" value="Response_reg"/>
    <property type="match status" value="1"/>
</dbReference>
<evidence type="ECO:0000256" key="5">
    <source>
        <dbReference type="PROSITE-ProRule" id="PRU01161"/>
    </source>
</evidence>
<reference evidence="9" key="1">
    <citation type="journal article" date="2023" name="bioRxiv">
        <title>Improved chromosome-level genome assembly for marigold (Tagetes erecta).</title>
        <authorList>
            <person name="Jiang F."/>
            <person name="Yuan L."/>
            <person name="Wang S."/>
            <person name="Wang H."/>
            <person name="Xu D."/>
            <person name="Wang A."/>
            <person name="Fan W."/>
        </authorList>
    </citation>
    <scope>NUCLEOTIDE SEQUENCE</scope>
    <source>
        <strain evidence="9">WSJ</strain>
        <tissue evidence="9">Leaf</tissue>
    </source>
</reference>
<sequence>MRKVKIGLALGSGAAKGWAHIGVINALERAGIEIDVVAGCSVGALVGSAYVNNRLPLMEKWVSAFRYWDVIRLMDVSWQRGGLLRGERVFSHVRQLIPNDTIEHCHKPFGVVATNLSTGRELWLTEGDLHQAVRASCSMPGLLPPVGYNGYWLVDGAVVNPVPISLTRALGADIVIAVDLQHDAHLMQQDLFSVTPQNSEEEAAAAALSWGGKLRQRLVNFSQRRASQSPGAMEIMSTSIQVLENRLKRNRMAGDPPDVLIQPVCPQISTLDFHRAEEAIEAGKAAVEKKMDELLPLGERMEKPLLGKKILIVEDEAVFRSLLDQFLLSMGAVTLQAEDGLEAIAQLQQHTVDLIICDLEMPRMSGIQFVEHIRTRGSIVPILIISATENMSDIAHVLRLGVQDVLLKPLKNFERFREAVYECLYPSMFTSKVEEDEQLFQDWDALVRDPKAAAKLLKQLQPPVQQTIANCRVNYRQLTMAEQPGLVLDIAALSDKDLAFYCLDVTRAGDNGVLAALLLRALFNGLLQEQLTGQKQRLPELNGLLRQVNLLLRQANLSGQFPLLVGYYHRGLKNLILVSAGLNATLHVHAHQIQLSNGVPLGTMGSTHLNQISQRAENWQCHVWGAGGRIRLMLSTEE</sequence>
<dbReference type="Proteomes" id="UP001229421">
    <property type="component" value="Unassembled WGS sequence"/>
</dbReference>
<evidence type="ECO:0000256" key="4">
    <source>
        <dbReference type="PROSITE-ProRule" id="PRU00169"/>
    </source>
</evidence>
<evidence type="ECO:0000256" key="6">
    <source>
        <dbReference type="RuleBase" id="RU361262"/>
    </source>
</evidence>
<dbReference type="GO" id="GO:0016298">
    <property type="term" value="F:lipase activity"/>
    <property type="evidence" value="ECO:0007669"/>
    <property type="project" value="UniProtKB-ARBA"/>
</dbReference>
<dbReference type="InterPro" id="IPR016035">
    <property type="entry name" value="Acyl_Trfase/lysoPLipase"/>
</dbReference>
<dbReference type="Gene3D" id="3.60.40.10">
    <property type="entry name" value="PPM-type phosphatase domain"/>
    <property type="match status" value="1"/>
</dbReference>
<dbReference type="PROSITE" id="PS51635">
    <property type="entry name" value="PNPLA"/>
    <property type="match status" value="1"/>
</dbReference>
<dbReference type="PANTHER" id="PTHR14226">
    <property type="entry name" value="NEUROPATHY TARGET ESTERASE/SWISS CHEESE D.MELANOGASTER"/>
    <property type="match status" value="1"/>
</dbReference>
<evidence type="ECO:0000259" key="7">
    <source>
        <dbReference type="PROSITE" id="PS50110"/>
    </source>
</evidence>
<comment type="domain">
    <text evidence="6">The nitrogen atoms of the two glycine residues in the GGXR motif define the oxyanion hole, and stabilize the oxyanion that forms during the nucleophilic attack by the catalytic serine during substrate cleavage.</text>
</comment>
<dbReference type="Gene3D" id="3.40.1090.10">
    <property type="entry name" value="Cytosolic phospholipase A2 catalytic domain"/>
    <property type="match status" value="2"/>
</dbReference>
<dbReference type="InterPro" id="IPR028616">
    <property type="entry name" value="RssB"/>
</dbReference>
<dbReference type="PROSITE" id="PS50110">
    <property type="entry name" value="RESPONSE_REGULATORY"/>
    <property type="match status" value="1"/>
</dbReference>
<keyword evidence="10" id="KW-1185">Reference proteome</keyword>
<organism evidence="9 10">
    <name type="scientific">Tagetes erecta</name>
    <name type="common">African marigold</name>
    <dbReference type="NCBI Taxonomy" id="13708"/>
    <lineage>
        <taxon>Eukaryota</taxon>
        <taxon>Viridiplantae</taxon>
        <taxon>Streptophyta</taxon>
        <taxon>Embryophyta</taxon>
        <taxon>Tracheophyta</taxon>
        <taxon>Spermatophyta</taxon>
        <taxon>Magnoliopsida</taxon>
        <taxon>eudicotyledons</taxon>
        <taxon>Gunneridae</taxon>
        <taxon>Pentapetalae</taxon>
        <taxon>asterids</taxon>
        <taxon>campanulids</taxon>
        <taxon>Asterales</taxon>
        <taxon>Asteraceae</taxon>
        <taxon>Asteroideae</taxon>
        <taxon>Heliantheae alliance</taxon>
        <taxon>Tageteae</taxon>
        <taxon>Tagetes</taxon>
    </lineage>
</organism>
<name>A0AAD8JK21_TARER</name>
<dbReference type="NCBIfam" id="NF007623">
    <property type="entry name" value="PRK10279.1"/>
    <property type="match status" value="1"/>
</dbReference>
<feature type="domain" description="PNPLA" evidence="8">
    <location>
        <begin position="8"/>
        <end position="168"/>
    </location>
</feature>
<feature type="active site" description="Nucleophile" evidence="5">
    <location>
        <position position="41"/>
    </location>
</feature>
<feature type="short sequence motif" description="DGA/G" evidence="5">
    <location>
        <begin position="155"/>
        <end position="157"/>
    </location>
</feature>
<dbReference type="Gene3D" id="3.40.50.2300">
    <property type="match status" value="1"/>
</dbReference>
<evidence type="ECO:0000256" key="3">
    <source>
        <dbReference type="ARBA" id="ARBA00023098"/>
    </source>
</evidence>
<dbReference type="GO" id="GO:0052689">
    <property type="term" value="F:carboxylic ester hydrolase activity"/>
    <property type="evidence" value="ECO:0007669"/>
    <property type="project" value="UniProtKB-ARBA"/>
</dbReference>
<comment type="similarity">
    <text evidence="6">Belongs to the patatin family.</text>
</comment>
<dbReference type="GO" id="GO:0000160">
    <property type="term" value="P:phosphorelay signal transduction system"/>
    <property type="evidence" value="ECO:0007669"/>
    <property type="project" value="InterPro"/>
</dbReference>
<keyword evidence="4" id="KW-0597">Phosphoprotein</keyword>
<proteinExistence type="inferred from homology"/>
<feature type="domain" description="Response regulatory" evidence="7">
    <location>
        <begin position="309"/>
        <end position="423"/>
    </location>
</feature>
<comment type="caution">
    <text evidence="5">Lacks conserved residue(s) required for the propagation of feature annotation.</text>
</comment>
<dbReference type="SMART" id="SM00448">
    <property type="entry name" value="REC"/>
    <property type="match status" value="1"/>
</dbReference>
<dbReference type="EC" id="3.1.1.-" evidence="6"/>
<evidence type="ECO:0000313" key="10">
    <source>
        <dbReference type="Proteomes" id="UP001229421"/>
    </source>
</evidence>
<protein>
    <recommendedName>
        <fullName evidence="6">Patatin</fullName>
        <ecNumber evidence="6">3.1.1.-</ecNumber>
    </recommendedName>
</protein>
<dbReference type="AlphaFoldDB" id="A0AAD8JK21"/>
<dbReference type="InterPro" id="IPR036457">
    <property type="entry name" value="PPM-type-like_dom_sf"/>
</dbReference>
<dbReference type="NCBIfam" id="NF007969">
    <property type="entry name" value="PRK10693.1"/>
    <property type="match status" value="1"/>
</dbReference>
<dbReference type="Pfam" id="PF01734">
    <property type="entry name" value="Patatin"/>
    <property type="match status" value="1"/>
</dbReference>
<feature type="active site" description="Proton acceptor" evidence="5">
    <location>
        <position position="155"/>
    </location>
</feature>
<dbReference type="HAMAP" id="MF_00958">
    <property type="entry name" value="RssB"/>
    <property type="match status" value="1"/>
</dbReference>
<dbReference type="CDD" id="cd07228">
    <property type="entry name" value="Pat_NTE_like_bacteria"/>
    <property type="match status" value="1"/>
</dbReference>
<gene>
    <name evidence="9" type="ORF">QVD17_42495</name>
</gene>
<feature type="modified residue" description="4-aspartylphosphate" evidence="4">
    <location>
        <position position="358"/>
    </location>
</feature>
<dbReference type="EMBL" id="JAUHHV010000025">
    <property type="protein sequence ID" value="KAK1405804.1"/>
    <property type="molecule type" value="Genomic_DNA"/>
</dbReference>
<keyword evidence="3 5" id="KW-0443">Lipid metabolism</keyword>
<feature type="short sequence motif" description="GXSXG" evidence="5">
    <location>
        <begin position="39"/>
        <end position="43"/>
    </location>
</feature>
<evidence type="ECO:0000256" key="1">
    <source>
        <dbReference type="ARBA" id="ARBA00022801"/>
    </source>
</evidence>
<evidence type="ECO:0000259" key="8">
    <source>
        <dbReference type="PROSITE" id="PS51635"/>
    </source>
</evidence>